<evidence type="ECO:0000313" key="3">
    <source>
        <dbReference type="EMBL" id="CAL4803177.1"/>
    </source>
</evidence>
<feature type="compositionally biased region" description="Polar residues" evidence="1">
    <location>
        <begin position="114"/>
        <end position="138"/>
    </location>
</feature>
<feature type="region of interest" description="Disordered" evidence="1">
    <location>
        <begin position="366"/>
        <end position="411"/>
    </location>
</feature>
<proteinExistence type="predicted"/>
<feature type="region of interest" description="Disordered" evidence="1">
    <location>
        <begin position="35"/>
        <end position="148"/>
    </location>
</feature>
<feature type="compositionally biased region" description="Basic and acidic residues" evidence="1">
    <location>
        <begin position="44"/>
        <end position="70"/>
    </location>
</feature>
<dbReference type="Proteomes" id="UP001152797">
    <property type="component" value="Unassembled WGS sequence"/>
</dbReference>
<feature type="compositionally biased region" description="Polar residues" evidence="1">
    <location>
        <begin position="297"/>
        <end position="310"/>
    </location>
</feature>
<feature type="region of interest" description="Disordered" evidence="1">
    <location>
        <begin position="290"/>
        <end position="348"/>
    </location>
</feature>
<protein>
    <submittedName>
        <fullName evidence="2">Uncharacterized protein</fullName>
    </submittedName>
</protein>
<feature type="region of interest" description="Disordered" evidence="1">
    <location>
        <begin position="1"/>
        <end position="20"/>
    </location>
</feature>
<dbReference type="EMBL" id="CAMXCT010006555">
    <property type="protein sequence ID" value="CAI4015865.1"/>
    <property type="molecule type" value="Genomic_DNA"/>
</dbReference>
<feature type="compositionally biased region" description="Basic and acidic residues" evidence="1">
    <location>
        <begin position="1"/>
        <end position="11"/>
    </location>
</feature>
<dbReference type="EMBL" id="CAMXCT020006555">
    <property type="protein sequence ID" value="CAL1169240.1"/>
    <property type="molecule type" value="Genomic_DNA"/>
</dbReference>
<sequence>MRRTERTHQLRDAGATDARATEVFTFRRDVLKLAGLSSFQNDVSSERHPRASTESPRKRDSGDGEADAPHTSRSATTPQDRKKTNALGFHVPPDIPELPGPLGCAPSLAPGDGHTTSQTRTETSFQLKSQSSNLSNASAPADDAGAPFEPFEVIPEQFPEEEGPQMDKMRKPQSITVNSLASSRAKDFSLETSESLGFQHQLAWLYISSAGDSTSKNHAVSVNSLASSEALTLGDPGRFRRTETLLLSNERRQREADAAFLAELRRDQHGKHSNTIESLLSSWPESLSTLPFPDSAPGSSAPSRQLSPQVALSPEPLDSRPSSRGSSHHQGREGRGPVPSLRPVKKTPALSMVSLGNIEEELDIDGSISFPHEKGEKSAKGEKNGERRFRNMNSLSPKAYEAEPNHISSFG</sequence>
<dbReference type="AlphaFoldDB" id="A0A9P1GJ63"/>
<accession>A0A9P1GJ63</accession>
<organism evidence="2">
    <name type="scientific">Cladocopium goreaui</name>
    <dbReference type="NCBI Taxonomy" id="2562237"/>
    <lineage>
        <taxon>Eukaryota</taxon>
        <taxon>Sar</taxon>
        <taxon>Alveolata</taxon>
        <taxon>Dinophyceae</taxon>
        <taxon>Suessiales</taxon>
        <taxon>Symbiodiniaceae</taxon>
        <taxon>Cladocopium</taxon>
    </lineage>
</organism>
<name>A0A9P1GJ63_9DINO</name>
<evidence type="ECO:0000313" key="2">
    <source>
        <dbReference type="EMBL" id="CAI4015865.1"/>
    </source>
</evidence>
<reference evidence="3 4" key="2">
    <citation type="submission" date="2024-05" db="EMBL/GenBank/DDBJ databases">
        <authorList>
            <person name="Chen Y."/>
            <person name="Shah S."/>
            <person name="Dougan E. K."/>
            <person name="Thang M."/>
            <person name="Chan C."/>
        </authorList>
    </citation>
    <scope>NUCLEOTIDE SEQUENCE [LARGE SCALE GENOMIC DNA]</scope>
</reference>
<keyword evidence="4" id="KW-1185">Reference proteome</keyword>
<gene>
    <name evidence="2" type="ORF">C1SCF055_LOCUS40667</name>
</gene>
<evidence type="ECO:0000313" key="4">
    <source>
        <dbReference type="Proteomes" id="UP001152797"/>
    </source>
</evidence>
<dbReference type="EMBL" id="CAMXCT030006555">
    <property type="protein sequence ID" value="CAL4803177.1"/>
    <property type="molecule type" value="Genomic_DNA"/>
</dbReference>
<reference evidence="2" key="1">
    <citation type="submission" date="2022-10" db="EMBL/GenBank/DDBJ databases">
        <authorList>
            <person name="Chen Y."/>
            <person name="Dougan E. K."/>
            <person name="Chan C."/>
            <person name="Rhodes N."/>
            <person name="Thang M."/>
        </authorList>
    </citation>
    <scope>NUCLEOTIDE SEQUENCE</scope>
</reference>
<comment type="caution">
    <text evidence="2">The sequence shown here is derived from an EMBL/GenBank/DDBJ whole genome shotgun (WGS) entry which is preliminary data.</text>
</comment>
<evidence type="ECO:0000256" key="1">
    <source>
        <dbReference type="SAM" id="MobiDB-lite"/>
    </source>
</evidence>
<feature type="compositionally biased region" description="Basic and acidic residues" evidence="1">
    <location>
        <begin position="371"/>
        <end position="389"/>
    </location>
</feature>